<protein>
    <recommendedName>
        <fullName evidence="3">Fibronectin type-III domain-containing protein</fullName>
    </recommendedName>
</protein>
<evidence type="ECO:0008006" key="3">
    <source>
        <dbReference type="Google" id="ProtNLM"/>
    </source>
</evidence>
<dbReference type="SUPFAM" id="SSF49265">
    <property type="entry name" value="Fibronectin type III"/>
    <property type="match status" value="1"/>
</dbReference>
<proteinExistence type="predicted"/>
<dbReference type="InterPro" id="IPR013783">
    <property type="entry name" value="Ig-like_fold"/>
</dbReference>
<evidence type="ECO:0000313" key="2">
    <source>
        <dbReference type="Proteomes" id="UP000261174"/>
    </source>
</evidence>
<dbReference type="EMBL" id="QTJV01000004">
    <property type="protein sequence ID" value="RFM34053.1"/>
    <property type="molecule type" value="Genomic_DNA"/>
</dbReference>
<dbReference type="Gene3D" id="2.60.40.10">
    <property type="entry name" value="Immunoglobulins"/>
    <property type="match status" value="1"/>
</dbReference>
<accession>A0A3E1P1I1</accession>
<dbReference type="AlphaFoldDB" id="A0A3E1P1I1"/>
<evidence type="ECO:0000313" key="1">
    <source>
        <dbReference type="EMBL" id="RFM34053.1"/>
    </source>
</evidence>
<dbReference type="InterPro" id="IPR036116">
    <property type="entry name" value="FN3_sf"/>
</dbReference>
<name>A0A3E1P1I1_9BACT</name>
<sequence length="214" mass="23647">MLTAFGCSKDHNGPAPGRAILTFPEQDKICTNGILQSDSTTTLIFTWENSLNTSNYELHYKNLISRDSTSIIVNSNMAAVLLRRGQPYSWYVVSKSSETPVTTKSDVWKFYMEGPGAITYAPYPAALTAPLFGAKVDAGTVDLTWTGNDPDNDISSYDVYFGTTLTPPLLQSNVTNMYLNGLAIVANTTYYWKIVTHDAKGNTSMSDQFQFFVQ</sequence>
<organism evidence="1 2">
    <name type="scientific">Chitinophaga silvisoli</name>
    <dbReference type="NCBI Taxonomy" id="2291814"/>
    <lineage>
        <taxon>Bacteria</taxon>
        <taxon>Pseudomonadati</taxon>
        <taxon>Bacteroidota</taxon>
        <taxon>Chitinophagia</taxon>
        <taxon>Chitinophagales</taxon>
        <taxon>Chitinophagaceae</taxon>
        <taxon>Chitinophaga</taxon>
    </lineage>
</organism>
<reference evidence="1 2" key="1">
    <citation type="submission" date="2018-08" db="EMBL/GenBank/DDBJ databases">
        <title>Chitinophaga sp. K20C18050901, a novel bacterium isolated from forest soil.</title>
        <authorList>
            <person name="Wang C."/>
        </authorList>
    </citation>
    <scope>NUCLEOTIDE SEQUENCE [LARGE SCALE GENOMIC DNA]</scope>
    <source>
        <strain evidence="1 2">K20C18050901</strain>
    </source>
</reference>
<gene>
    <name evidence="1" type="ORF">DXN04_12200</name>
</gene>
<dbReference type="Proteomes" id="UP000261174">
    <property type="component" value="Unassembled WGS sequence"/>
</dbReference>
<keyword evidence="2" id="KW-1185">Reference proteome</keyword>
<comment type="caution">
    <text evidence="1">The sequence shown here is derived from an EMBL/GenBank/DDBJ whole genome shotgun (WGS) entry which is preliminary data.</text>
</comment>